<accession>A0A5D3G5P0</accession>
<sequence>MDGQFVSYKNLESISKKMDEYIDGNHPDLEKFCQRQHQKRCETPFLTAQLYYVIGTGYSSVYFATVQKDWYSPSISNAVYFLRKALNELKDEKDEYHTVKNGSKKLILSLSELYSRININLANYLTEQHRHIEALEFYDRAIVVKNAFGLVTKARCLIEFRRYVYDENSKFFFSKEIYKLTKKSLMPDSVTIEGDEKQFESLKKRQASFIEYFEDAYPDYIVNDHSDTHKENFKNRKHKKYLDWVGENKLFLNLTNIVITKEYAYEDCLGLPSFSGKLNPLLLVSEELAFHAHFDELKDTYCYARHTFYSALQMPEETEHFYNSTYRQVDSLDYSINSIKTNSYKTALRCLYSLLDKIAFFTYKFYEVSTEELEEHDVNIKRIFVSGKKPLAWLGQVKNPFLSALYFLSKDINDVRHPPKRNKKPNTDEVLYLSETTFPAANQINQIRNALEHKSLKIVDGFGYELSQKHYDPKNTLDEAIKTRESLDELSSEYIKLSGNIEEKVRLQSFHLAVSVEHIEQQILDLIKLSRNALMYLALSVQHHESSKPDDGVSIRLERDVPYK</sequence>
<dbReference type="InterPro" id="IPR040826">
    <property type="entry name" value="HEPN_LA2681"/>
</dbReference>
<dbReference type="RefSeq" id="WP_148853998.1">
    <property type="nucleotide sequence ID" value="NZ_VSRO01000011.1"/>
</dbReference>
<proteinExistence type="predicted"/>
<name>A0A5D3G5P0_9PSED</name>
<dbReference type="EMBL" id="VSRO01000011">
    <property type="protein sequence ID" value="TYK55779.1"/>
    <property type="molecule type" value="Genomic_DNA"/>
</dbReference>
<organism evidence="2 3">
    <name type="scientific">Pseudomonas synxantha</name>
    <dbReference type="NCBI Taxonomy" id="47883"/>
    <lineage>
        <taxon>Bacteria</taxon>
        <taxon>Pseudomonadati</taxon>
        <taxon>Pseudomonadota</taxon>
        <taxon>Gammaproteobacteria</taxon>
        <taxon>Pseudomonadales</taxon>
        <taxon>Pseudomonadaceae</taxon>
        <taxon>Pseudomonas</taxon>
    </lineage>
</organism>
<reference evidence="2 3" key="2">
    <citation type="submission" date="2019-08" db="EMBL/GenBank/DDBJ databases">
        <authorList>
            <person name="Brilhante M."/>
            <person name="Perreten V."/>
        </authorList>
    </citation>
    <scope>NUCLEOTIDE SEQUENCE [LARGE SCALE GENOMIC DNA]</scope>
    <source>
        <strain evidence="2 3">MCP106</strain>
    </source>
</reference>
<feature type="domain" description="LA2681-like HEPN" evidence="1">
    <location>
        <begin position="289"/>
        <end position="475"/>
    </location>
</feature>
<reference evidence="2 3" key="1">
    <citation type="submission" date="2019-08" db="EMBL/GenBank/DDBJ databases">
        <title>Subclass B2 metallo-beta lactamase from Pseudomonas synxantha.</title>
        <authorList>
            <person name="Poirel L."/>
            <person name="Palmieri M."/>
            <person name="Masseron A."/>
            <person name="Perreten V."/>
            <person name="Nordman P."/>
        </authorList>
    </citation>
    <scope>NUCLEOTIDE SEQUENCE [LARGE SCALE GENOMIC DNA]</scope>
    <source>
        <strain evidence="2 3">MCP106</strain>
    </source>
</reference>
<evidence type="ECO:0000259" key="1">
    <source>
        <dbReference type="Pfam" id="PF18733"/>
    </source>
</evidence>
<comment type="caution">
    <text evidence="2">The sequence shown here is derived from an EMBL/GenBank/DDBJ whole genome shotgun (WGS) entry which is preliminary data.</text>
</comment>
<dbReference type="AlphaFoldDB" id="A0A5D3G5P0"/>
<protein>
    <recommendedName>
        <fullName evidence="1">LA2681-like HEPN domain-containing protein</fullName>
    </recommendedName>
</protein>
<gene>
    <name evidence="2" type="ORF">FXO26_21605</name>
</gene>
<dbReference type="Pfam" id="PF18733">
    <property type="entry name" value="HEPN_LA2681"/>
    <property type="match status" value="1"/>
</dbReference>
<evidence type="ECO:0000313" key="3">
    <source>
        <dbReference type="Proteomes" id="UP000324029"/>
    </source>
</evidence>
<dbReference type="Proteomes" id="UP000324029">
    <property type="component" value="Unassembled WGS sequence"/>
</dbReference>
<evidence type="ECO:0000313" key="2">
    <source>
        <dbReference type="EMBL" id="TYK55779.1"/>
    </source>
</evidence>